<proteinExistence type="predicted"/>
<comment type="caution">
    <text evidence="1">The sequence shown here is derived from an EMBL/GenBank/DDBJ whole genome shotgun (WGS) entry which is preliminary data.</text>
</comment>
<name>A0AAE0GLG3_9CHLO</name>
<dbReference type="AlphaFoldDB" id="A0AAE0GLG3"/>
<evidence type="ECO:0000313" key="1">
    <source>
        <dbReference type="EMBL" id="KAK3279576.1"/>
    </source>
</evidence>
<reference evidence="1 2" key="1">
    <citation type="journal article" date="2015" name="Genome Biol. Evol.">
        <title>Comparative Genomics of a Bacterivorous Green Alga Reveals Evolutionary Causalities and Consequences of Phago-Mixotrophic Mode of Nutrition.</title>
        <authorList>
            <person name="Burns J.A."/>
            <person name="Paasch A."/>
            <person name="Narechania A."/>
            <person name="Kim E."/>
        </authorList>
    </citation>
    <scope>NUCLEOTIDE SEQUENCE [LARGE SCALE GENOMIC DNA]</scope>
    <source>
        <strain evidence="1 2">PLY_AMNH</strain>
    </source>
</reference>
<dbReference type="GO" id="GO:0003676">
    <property type="term" value="F:nucleic acid binding"/>
    <property type="evidence" value="ECO:0007669"/>
    <property type="project" value="InterPro"/>
</dbReference>
<keyword evidence="2" id="KW-1185">Reference proteome</keyword>
<gene>
    <name evidence="1" type="ORF">CYMTET_12549</name>
</gene>
<dbReference type="EMBL" id="LGRX02004791">
    <property type="protein sequence ID" value="KAK3279576.1"/>
    <property type="molecule type" value="Genomic_DNA"/>
</dbReference>
<evidence type="ECO:0000313" key="2">
    <source>
        <dbReference type="Proteomes" id="UP001190700"/>
    </source>
</evidence>
<dbReference type="InterPro" id="IPR036397">
    <property type="entry name" value="RNaseH_sf"/>
</dbReference>
<protein>
    <submittedName>
        <fullName evidence="1">Uncharacterized protein</fullName>
    </submittedName>
</protein>
<accession>A0AAE0GLG3</accession>
<organism evidence="1 2">
    <name type="scientific">Cymbomonas tetramitiformis</name>
    <dbReference type="NCBI Taxonomy" id="36881"/>
    <lineage>
        <taxon>Eukaryota</taxon>
        <taxon>Viridiplantae</taxon>
        <taxon>Chlorophyta</taxon>
        <taxon>Pyramimonadophyceae</taxon>
        <taxon>Pyramimonadales</taxon>
        <taxon>Pyramimonadaceae</taxon>
        <taxon>Cymbomonas</taxon>
    </lineage>
</organism>
<sequence>MDGTKFAEIMRKVIIAGKEKMHWCKIKRFIQIDRAGHHQGAFADVQSFAKRHKIEIIMQAAQMPDENKINMAVYPAMQAHVNKLCENERKPAGTVVSAVLQVWDNLSPGTLHMTCEIKRVVLACTIEHTRGNQFKIPHIGVRKGVAWLQNCLE</sequence>
<dbReference type="Proteomes" id="UP001190700">
    <property type="component" value="Unassembled WGS sequence"/>
</dbReference>
<dbReference type="Gene3D" id="3.30.420.10">
    <property type="entry name" value="Ribonuclease H-like superfamily/Ribonuclease H"/>
    <property type="match status" value="1"/>
</dbReference>